<dbReference type="InterPro" id="IPR036873">
    <property type="entry name" value="Rhodanese-like_dom_sf"/>
</dbReference>
<dbReference type="RefSeq" id="XP_031548577.1">
    <property type="nucleotide sequence ID" value="XM_031692717.1"/>
</dbReference>
<dbReference type="Proteomes" id="UP000515163">
    <property type="component" value="Unplaced"/>
</dbReference>
<dbReference type="SMART" id="SM00450">
    <property type="entry name" value="RHOD"/>
    <property type="match status" value="1"/>
</dbReference>
<dbReference type="PANTHER" id="PTHR44086">
    <property type="entry name" value="THIOSULFATE SULFURTRANSFERASE RDL2, MITOCHONDRIAL-RELATED"/>
    <property type="match status" value="1"/>
</dbReference>
<feature type="compositionally biased region" description="Polar residues" evidence="1">
    <location>
        <begin position="1"/>
        <end position="20"/>
    </location>
</feature>
<dbReference type="FunCoup" id="A0A6P8H782">
    <property type="interactions" value="334"/>
</dbReference>
<dbReference type="Pfam" id="PF00581">
    <property type="entry name" value="Rhodanese"/>
    <property type="match status" value="1"/>
</dbReference>
<dbReference type="SUPFAM" id="SSF52821">
    <property type="entry name" value="Rhodanese/Cell cycle control phosphatase"/>
    <property type="match status" value="1"/>
</dbReference>
<keyword evidence="3" id="KW-1185">Reference proteome</keyword>
<feature type="region of interest" description="Disordered" evidence="1">
    <location>
        <begin position="1"/>
        <end position="31"/>
    </location>
</feature>
<evidence type="ECO:0000256" key="1">
    <source>
        <dbReference type="SAM" id="MobiDB-lite"/>
    </source>
</evidence>
<evidence type="ECO:0000313" key="3">
    <source>
        <dbReference type="Proteomes" id="UP000515163"/>
    </source>
</evidence>
<evidence type="ECO:0000259" key="2">
    <source>
        <dbReference type="PROSITE" id="PS50206"/>
    </source>
</evidence>
<dbReference type="InParanoid" id="A0A6P8H782"/>
<organism evidence="3 4">
    <name type="scientific">Actinia tenebrosa</name>
    <name type="common">Australian red waratah sea anemone</name>
    <dbReference type="NCBI Taxonomy" id="6105"/>
    <lineage>
        <taxon>Eukaryota</taxon>
        <taxon>Metazoa</taxon>
        <taxon>Cnidaria</taxon>
        <taxon>Anthozoa</taxon>
        <taxon>Hexacorallia</taxon>
        <taxon>Actiniaria</taxon>
        <taxon>Actiniidae</taxon>
        <taxon>Actinia</taxon>
    </lineage>
</organism>
<dbReference type="KEGG" id="aten:116286266"/>
<dbReference type="PANTHER" id="PTHR44086:SF14">
    <property type="entry name" value="RHODANESE DOMAIN-CONTAINING PROTEIN"/>
    <property type="match status" value="1"/>
</dbReference>
<sequence length="159" mass="17718">MTSRHLTNHVTESNQSNTIMSAPGESSSSAKSCYNNKGIVTYKCLKKLLAENDIQLFDVRTRQEVAAGKIPGATNIPLDELQEALSLSPDEFQKKYNVRKPGLDDGNITVHCRSGMRADSAIQIFNNLGYKRYFRAHNFTGGWTEWQKAMEADMAAANE</sequence>
<name>A0A6P8H782_ACTTE</name>
<evidence type="ECO:0000313" key="4">
    <source>
        <dbReference type="RefSeq" id="XP_031548577.1"/>
    </source>
</evidence>
<dbReference type="PROSITE" id="PS50206">
    <property type="entry name" value="RHODANESE_3"/>
    <property type="match status" value="1"/>
</dbReference>
<feature type="domain" description="Rhodanese" evidence="2">
    <location>
        <begin position="50"/>
        <end position="155"/>
    </location>
</feature>
<reference evidence="4" key="1">
    <citation type="submission" date="2025-08" db="UniProtKB">
        <authorList>
            <consortium name="RefSeq"/>
        </authorList>
    </citation>
    <scope>IDENTIFICATION</scope>
    <source>
        <tissue evidence="4">Tentacle</tissue>
    </source>
</reference>
<proteinExistence type="predicted"/>
<protein>
    <submittedName>
        <fullName evidence="4">Thiosulfate:glutathione sulfurtransferase-like</fullName>
    </submittedName>
</protein>
<dbReference type="AlphaFoldDB" id="A0A6P8H782"/>
<dbReference type="Gene3D" id="3.40.250.10">
    <property type="entry name" value="Rhodanese-like domain"/>
    <property type="match status" value="1"/>
</dbReference>
<dbReference type="InterPro" id="IPR001763">
    <property type="entry name" value="Rhodanese-like_dom"/>
</dbReference>
<gene>
    <name evidence="4" type="primary">LOC116286266</name>
</gene>
<dbReference type="OrthoDB" id="5974341at2759"/>
<dbReference type="GeneID" id="116286266"/>
<accession>A0A6P8H782</accession>
<feature type="compositionally biased region" description="Low complexity" evidence="1">
    <location>
        <begin position="21"/>
        <end position="31"/>
    </location>
</feature>